<keyword evidence="6" id="KW-0378">Hydrolase</keyword>
<proteinExistence type="predicted"/>
<dbReference type="Pfam" id="PF17917">
    <property type="entry name" value="RT_RNaseH"/>
    <property type="match status" value="1"/>
</dbReference>
<dbReference type="PROSITE" id="PS50878">
    <property type="entry name" value="RT_POL"/>
    <property type="match status" value="1"/>
</dbReference>
<organism evidence="13 14">
    <name type="scientific">Rotaria socialis</name>
    <dbReference type="NCBI Taxonomy" id="392032"/>
    <lineage>
        <taxon>Eukaryota</taxon>
        <taxon>Metazoa</taxon>
        <taxon>Spiralia</taxon>
        <taxon>Gnathifera</taxon>
        <taxon>Rotifera</taxon>
        <taxon>Eurotatoria</taxon>
        <taxon>Bdelloidea</taxon>
        <taxon>Philodinida</taxon>
        <taxon>Philodinidae</taxon>
        <taxon>Rotaria</taxon>
    </lineage>
</organism>
<keyword evidence="2" id="KW-0808">Transferase</keyword>
<feature type="region of interest" description="Disordered" evidence="9">
    <location>
        <begin position="2536"/>
        <end position="2570"/>
    </location>
</feature>
<dbReference type="InterPro" id="IPR043502">
    <property type="entry name" value="DNA/RNA_pol_sf"/>
</dbReference>
<dbReference type="Gene3D" id="2.40.70.10">
    <property type="entry name" value="Acid Proteases"/>
    <property type="match status" value="2"/>
</dbReference>
<dbReference type="PANTHER" id="PTHR37984:SF5">
    <property type="entry name" value="PROTEIN NYNRIN-LIKE"/>
    <property type="match status" value="1"/>
</dbReference>
<evidence type="ECO:0000256" key="7">
    <source>
        <dbReference type="ARBA" id="ARBA00022918"/>
    </source>
</evidence>
<dbReference type="GO" id="GO:0016787">
    <property type="term" value="F:hydrolase activity"/>
    <property type="evidence" value="ECO:0007669"/>
    <property type="project" value="UniProtKB-KW"/>
</dbReference>
<evidence type="ECO:0000256" key="3">
    <source>
        <dbReference type="ARBA" id="ARBA00022695"/>
    </source>
</evidence>
<dbReference type="SUPFAM" id="SSF53098">
    <property type="entry name" value="Ribonuclease H-like"/>
    <property type="match status" value="1"/>
</dbReference>
<dbReference type="InterPro" id="IPR050951">
    <property type="entry name" value="Retrovirus_Pol_polyprotein"/>
</dbReference>
<name>A0A821LRE3_9BILA</name>
<dbReference type="Pfam" id="PF00665">
    <property type="entry name" value="rve"/>
    <property type="match status" value="1"/>
</dbReference>
<dbReference type="Proteomes" id="UP000663865">
    <property type="component" value="Unassembled WGS sequence"/>
</dbReference>
<evidence type="ECO:0000256" key="1">
    <source>
        <dbReference type="ARBA" id="ARBA00012493"/>
    </source>
</evidence>
<dbReference type="PROSITE" id="PS50994">
    <property type="entry name" value="INTEGRASE"/>
    <property type="match status" value="1"/>
</dbReference>
<dbReference type="Pfam" id="PF00078">
    <property type="entry name" value="RVT_1"/>
    <property type="match status" value="1"/>
</dbReference>
<dbReference type="Gene3D" id="3.30.70.270">
    <property type="match status" value="2"/>
</dbReference>
<dbReference type="InterPro" id="IPR012337">
    <property type="entry name" value="RNaseH-like_sf"/>
</dbReference>
<keyword evidence="4" id="KW-0540">Nuclease</keyword>
<dbReference type="EC" id="2.7.7.49" evidence="1"/>
<dbReference type="PANTHER" id="PTHR37984">
    <property type="entry name" value="PROTEIN CBG26694"/>
    <property type="match status" value="1"/>
</dbReference>
<dbReference type="InterPro" id="IPR041373">
    <property type="entry name" value="RT_RNaseH"/>
</dbReference>
<dbReference type="InterPro" id="IPR036397">
    <property type="entry name" value="RNaseH_sf"/>
</dbReference>
<evidence type="ECO:0000259" key="11">
    <source>
        <dbReference type="PROSITE" id="PS50994"/>
    </source>
</evidence>
<dbReference type="SUPFAM" id="SSF56672">
    <property type="entry name" value="DNA/RNA polymerases"/>
    <property type="match status" value="1"/>
</dbReference>
<feature type="domain" description="Integrase catalytic" evidence="11">
    <location>
        <begin position="1732"/>
        <end position="1899"/>
    </location>
</feature>
<evidence type="ECO:0000259" key="10">
    <source>
        <dbReference type="PROSITE" id="PS50878"/>
    </source>
</evidence>
<dbReference type="EMBL" id="CAJNYV010001668">
    <property type="protein sequence ID" value="CAF3432015.1"/>
    <property type="molecule type" value="Genomic_DNA"/>
</dbReference>
<gene>
    <name evidence="12" type="ORF">KIK155_LOCUS10900</name>
    <name evidence="13" type="ORF">TOA249_LOCUS20654</name>
</gene>
<keyword evidence="7" id="KW-0695">RNA-directed DNA polymerase</keyword>
<feature type="domain" description="Reverse transcriptase" evidence="10">
    <location>
        <begin position="429"/>
        <end position="639"/>
    </location>
</feature>
<keyword evidence="5" id="KW-0255">Endonuclease</keyword>
<evidence type="ECO:0000256" key="6">
    <source>
        <dbReference type="ARBA" id="ARBA00022801"/>
    </source>
</evidence>
<feature type="region of interest" description="Disordered" evidence="9">
    <location>
        <begin position="2368"/>
        <end position="2394"/>
    </location>
</feature>
<comment type="caution">
    <text evidence="13">The sequence shown here is derived from an EMBL/GenBank/DDBJ whole genome shotgun (WGS) entry which is preliminary data.</text>
</comment>
<feature type="coiled-coil region" evidence="8">
    <location>
        <begin position="2313"/>
        <end position="2340"/>
    </location>
</feature>
<dbReference type="GO" id="GO:0004519">
    <property type="term" value="F:endonuclease activity"/>
    <property type="evidence" value="ECO:0007669"/>
    <property type="project" value="UniProtKB-KW"/>
</dbReference>
<dbReference type="InterPro" id="IPR043128">
    <property type="entry name" value="Rev_trsase/Diguanyl_cyclase"/>
</dbReference>
<sequence>MYIGIGDKVFICLIDSGAEFSSLSGSVASELNLPQYPLKKGALWSKGVGGVYEITHAVKINVIFHDLEFSKHIFKINDTGTTQFKVIIGMDFLRAFNLIVDPFNLSISRQISESSFWSLHTNFVTGICRRRLHRVPYHLRTGIIPQADKESLHKFDIIIPDIKILPKKICLCSNKLDSLNQSVYFESAYDDLANSQKYDYVISVDHEGHHVPNMEVNDTITDIHNSYFSVTRYDLGTFSKLNEGDLIGNVSSILCAETDKYSKANLTGNLTIPDIGHDNSIILGNKVMFLDQTILIDETSADIPPNIDLSQTLGNIIKLHEIHVDMKVPSELNKTLIEEDPEEELQDDWDRDDLISKVKIGTEDPIERKEIEDLLYKYREVFSKTEYTKGANLPQMRIEMLNNTPVYVPQFKIDKSLTDEINAITNEMIANGLIEPSNSKYNSPVMFVRKRPTYTPEGVLIPAKLRLILDLRQVNIHSKIFNWPVPSVDSILQQMHGFNTFISSDLINGYYQTIVQPESRKVLAFTLPTGKYQLTRMPMGHVNSAMIFTAAVSKALGHVLRPMAIPVTTTQDGETSTEVISRTRAFLYIDDTMAGCETHAVLLVILEAILKRMIKYNLKWKVLKVKIAMKSVSFLGHVVSAEGMRKEDKYVQNILDTQRPVKIADLLKFLGSVNWITRFIDRYAEIAQPLIAMQKTDKVSMRQTIVWDEEKVAAFENIKKALIPDICLGFPDETADAEPMILFINNNNNSLGGKLCQLQPDTISKKINSKVIDFNNPHLRILGFYSCTLSSTAKNMSKLDKILESVRKCIVHFKDMINEKKIIIYTDFHALLHLYKLRSINARLNRIVEEVESFNVNFRYSTQKFCPLAYAESLHNFPNQNLVEDTETYYLPKEFSIFPIEGGGENLLLAIKKFESGLQNEFNIQTAREKLLSEVLSKPEKYYADLSGDGRKKWNSLKAPDMSLPGQFIEAYCNVYRRIVHVYFGTYNPIIFRPRKVKDGINAPILYLQLKGGNHYNLLKLAKGLNVEVEEIISPSEVVDEEIENDCENFTDQKTPIKPQVKNKIKTIPINLTTDYDEVKGFPNDGRNIICEHNYTNLSVTQIYFTEFRTDPYCCLWDTGSSINLISEKMANKLVELKIATPGPSEEVNIAGSGGKNLKMTMRYVEVSIFFKKKLNYNYLIFGIMPDDKMPACVILSFNMMSRHGISLNYDRMTLHSFGDEIQCMGRVGDEKFHRVGKVDFNDPLQYLTGGLDIPKLPIDKTITVRQGFQKDYLLCKKLETDDAIIQNRSPSLHKQEDITRHEKEYLGLSRCFEIDNGNPDNIVPIVNNLNNQSSLHDVIEKHEPENKFLNSIINNLIGKDEESSLEPVISSNTIDKDAESLIDAKNSLNILVNSIKRAHGLPVEDSNWLNLAKPDTPEVTVSTPEPNIVEEAINVITDVNSQDTVLTDNSPPHTVNCFYSSNLTNKLKLIDSKKELVLKYSFNVKNNCRNAIKQFEIFTDSVVIIPDAERINLNKNVFNNKDRQLHLSDKVPDLPVITINPSIPVENKDTSVKTSKLSERISIIESIMNNRGLTYKNRKAEVAKILEFDKIDFPREVEVGGFGGIESLIAHQKSDPKLAIIRNMVKTEPVRWDNTVVEYHNIKANIHIVRGALVFYRVKDNKILPLISKNWVVDLGLLYHVENHEGHDKMQMVFQNCYYLPAIKNLMREITRSCYHCQKYKIHGSANLQKLADKKITAKYTFDLIFADLTFLSSDEGKKMILTIVDTASRRLWAYPLKEKTGTQIVESFRKLVKNDLNQHKIVAVRFDNGKEFANKIVKDYFKEMGTRIIYGTPYHSQGAGPVESLNASLKERLKMRLCQSEKKTWVSILDDVVRAYNTSIHSSLKGLSPFQAYQKFMPEIQHVIPVSREQQEQLNDAERPKLFHRGDLVMNKACDIGPHDAARGLKPRWTGPYFITKRYEDNRTYLLGNATMNREIRSTHKHLKKFECPSTRVRDSFTFKKVRDKYFPKFLDEIDIYREKVPTPPPTPEVVEKSADLSWSSDSTYFAYDTDDTPSYVENIPIAERKYGYLSIKGRARRELQDKIDRGVITQDKIPGELERIKNIRMYNQPYHIPQVVWRNMKNRAKAGIQVSNEELNGGWEKWYRRTSEGEEYTYPPPDNQIIQQPEVITPPDPQPMPQQQVIIPSYSYQQPMQYHQGYQPDVNVMWQPHIWPYQYQQAQPFNVVPPPVVPQHFITPPTPLNVPSSQQQIDIIAEPEEVDSSMESNTSSLHQQAEISGLRDTISTLLDSVNSLNKTMAMLHTEKLERDEQIHQLSESLRNERENVSKLTDTVEKLLQQNTTAAIEQAYNKVMYTLDIRKATGLRNISEESDSSNSNSLSRITKDSLDPAPPTVAQLDLSSSTENFVSRLEFSQNIPTQVDKIGVVPGNNIEEVPGEVGFEKVTVRDHNIQTTANINTIIPQELINNKVAPSFSASHINRVINWSHDAPSEATATNIETPVRAQHDNFKTQVHSTPQVPGLQQNLDLDAADLSRIVDDDVPPDNTQEQRGGRRNLRPNPKPTDFYQAGS</sequence>
<evidence type="ECO:0000256" key="2">
    <source>
        <dbReference type="ARBA" id="ARBA00022679"/>
    </source>
</evidence>
<reference evidence="13" key="1">
    <citation type="submission" date="2021-02" db="EMBL/GenBank/DDBJ databases">
        <authorList>
            <person name="Nowell W R."/>
        </authorList>
    </citation>
    <scope>NUCLEOTIDE SEQUENCE</scope>
</reference>
<dbReference type="Proteomes" id="UP000663838">
    <property type="component" value="Unassembled WGS sequence"/>
</dbReference>
<dbReference type="Gene3D" id="3.10.10.10">
    <property type="entry name" value="HIV Type 1 Reverse Transcriptase, subunit A, domain 1"/>
    <property type="match status" value="1"/>
</dbReference>
<dbReference type="InterPro" id="IPR000477">
    <property type="entry name" value="RT_dom"/>
</dbReference>
<dbReference type="EMBL" id="CAJOBS010001711">
    <property type="protein sequence ID" value="CAF4755145.1"/>
    <property type="molecule type" value="Genomic_DNA"/>
</dbReference>
<accession>A0A821LRE3</accession>
<evidence type="ECO:0000256" key="4">
    <source>
        <dbReference type="ARBA" id="ARBA00022722"/>
    </source>
</evidence>
<dbReference type="GO" id="GO:0003676">
    <property type="term" value="F:nucleic acid binding"/>
    <property type="evidence" value="ECO:0007669"/>
    <property type="project" value="InterPro"/>
</dbReference>
<evidence type="ECO:0000256" key="8">
    <source>
        <dbReference type="SAM" id="Coils"/>
    </source>
</evidence>
<keyword evidence="3" id="KW-0548">Nucleotidyltransferase</keyword>
<dbReference type="InterPro" id="IPR001584">
    <property type="entry name" value="Integrase_cat-core"/>
</dbReference>
<evidence type="ECO:0000313" key="14">
    <source>
        <dbReference type="Proteomes" id="UP000663838"/>
    </source>
</evidence>
<evidence type="ECO:0000313" key="13">
    <source>
        <dbReference type="EMBL" id="CAF4755145.1"/>
    </source>
</evidence>
<evidence type="ECO:0000256" key="5">
    <source>
        <dbReference type="ARBA" id="ARBA00022759"/>
    </source>
</evidence>
<keyword evidence="8" id="KW-0175">Coiled coil</keyword>
<dbReference type="GO" id="GO:0015074">
    <property type="term" value="P:DNA integration"/>
    <property type="evidence" value="ECO:0007669"/>
    <property type="project" value="InterPro"/>
</dbReference>
<dbReference type="GO" id="GO:0003964">
    <property type="term" value="F:RNA-directed DNA polymerase activity"/>
    <property type="evidence" value="ECO:0007669"/>
    <property type="project" value="UniProtKB-KW"/>
</dbReference>
<dbReference type="InterPro" id="IPR021109">
    <property type="entry name" value="Peptidase_aspartic_dom_sf"/>
</dbReference>
<dbReference type="Gene3D" id="3.30.420.10">
    <property type="entry name" value="Ribonuclease H-like superfamily/Ribonuclease H"/>
    <property type="match status" value="1"/>
</dbReference>
<dbReference type="CDD" id="cd22744">
    <property type="entry name" value="OTU"/>
    <property type="match status" value="1"/>
</dbReference>
<dbReference type="CDD" id="cd01647">
    <property type="entry name" value="RT_LTR"/>
    <property type="match status" value="1"/>
</dbReference>
<dbReference type="SUPFAM" id="SSF50630">
    <property type="entry name" value="Acid proteases"/>
    <property type="match status" value="1"/>
</dbReference>
<evidence type="ECO:0000313" key="12">
    <source>
        <dbReference type="EMBL" id="CAF3432015.1"/>
    </source>
</evidence>
<evidence type="ECO:0000256" key="9">
    <source>
        <dbReference type="SAM" id="MobiDB-lite"/>
    </source>
</evidence>
<protein>
    <recommendedName>
        <fullName evidence="1">RNA-directed DNA polymerase</fullName>
        <ecNumber evidence="1">2.7.7.49</ecNumber>
    </recommendedName>
</protein>